<dbReference type="Proteomes" id="UP000442469">
    <property type="component" value="Unassembled WGS sequence"/>
</dbReference>
<evidence type="ECO:0000313" key="1">
    <source>
        <dbReference type="EMBL" id="MUG24547.1"/>
    </source>
</evidence>
<organism evidence="1 2">
    <name type="scientific">Paenibacillus macerans</name>
    <name type="common">Bacillus macerans</name>
    <dbReference type="NCBI Taxonomy" id="44252"/>
    <lineage>
        <taxon>Bacteria</taxon>
        <taxon>Bacillati</taxon>
        <taxon>Bacillota</taxon>
        <taxon>Bacilli</taxon>
        <taxon>Bacillales</taxon>
        <taxon>Paenibacillaceae</taxon>
        <taxon>Paenibacillus</taxon>
    </lineage>
</organism>
<reference evidence="1 2" key="1">
    <citation type="submission" date="2019-11" db="EMBL/GenBank/DDBJ databases">
        <title>Draft genome sequences of five Paenibacillus species of dairy origin.</title>
        <authorList>
            <person name="Olajide A.M."/>
            <person name="Chen S."/>
            <person name="Lapointe G."/>
        </authorList>
    </citation>
    <scope>NUCLEOTIDE SEQUENCE [LARGE SCALE GENOMIC DNA]</scope>
    <source>
        <strain evidence="1 2">3CT49</strain>
    </source>
</reference>
<comment type="caution">
    <text evidence="1">The sequence shown here is derived from an EMBL/GenBank/DDBJ whole genome shotgun (WGS) entry which is preliminary data.</text>
</comment>
<dbReference type="Pfam" id="PF22399">
    <property type="entry name" value="DUF6979"/>
    <property type="match status" value="1"/>
</dbReference>
<dbReference type="EMBL" id="WNZZ01000016">
    <property type="protein sequence ID" value="MUG24547.1"/>
    <property type="molecule type" value="Genomic_DNA"/>
</dbReference>
<dbReference type="InterPro" id="IPR053917">
    <property type="entry name" value="DUF6979"/>
</dbReference>
<dbReference type="RefSeq" id="WP_155620607.1">
    <property type="nucleotide sequence ID" value="NZ_CP086393.1"/>
</dbReference>
<name>A0A6N8EWU3_PAEMA</name>
<dbReference type="AlphaFoldDB" id="A0A6N8EWU3"/>
<protein>
    <submittedName>
        <fullName evidence="1">Uncharacterized protein</fullName>
    </submittedName>
</protein>
<evidence type="ECO:0000313" key="2">
    <source>
        <dbReference type="Proteomes" id="UP000442469"/>
    </source>
</evidence>
<sequence length="131" mass="14523">MSKYGQAAVKAAELLNRGVTNSPAKAWDIATSELFGAGTWGQKKGCPKNAFLGLCEEGYIKGVSKALYNTKRNSKNKNYAIKATELIKAQPDLLEDLKELWNKATNGRGMSHNHQMDVVKALYMKKYINEP</sequence>
<gene>
    <name evidence="1" type="ORF">GNQ08_19425</name>
</gene>
<proteinExistence type="predicted"/>
<accession>A0A6N8EWU3</accession>